<dbReference type="Pfam" id="PF18937">
    <property type="entry name" value="DUF5685"/>
    <property type="match status" value="1"/>
</dbReference>
<evidence type="ECO:0000313" key="2">
    <source>
        <dbReference type="Proteomes" id="UP001516588"/>
    </source>
</evidence>
<gene>
    <name evidence="1" type="ORF">INF20_03900</name>
</gene>
<dbReference type="RefSeq" id="WP_226385073.1">
    <property type="nucleotide sequence ID" value="NZ_JADCKA010000005.1"/>
</dbReference>
<protein>
    <submittedName>
        <fullName evidence="1">Uncharacterized protein</fullName>
    </submittedName>
</protein>
<keyword evidence="2" id="KW-1185">Reference proteome</keyword>
<organism evidence="1 2">
    <name type="scientific">Gallibacter intestinalis</name>
    <dbReference type="NCBI Taxonomy" id="2779356"/>
    <lineage>
        <taxon>Bacteria</taxon>
        <taxon>Bacillati</taxon>
        <taxon>Bacillota</taxon>
        <taxon>Clostridia</taxon>
        <taxon>Eubacteriales</taxon>
        <taxon>Eubacteriaceae</taxon>
        <taxon>Gallibacter</taxon>
    </lineage>
</organism>
<evidence type="ECO:0000313" key="1">
    <source>
        <dbReference type="EMBL" id="MBE5035424.1"/>
    </source>
</evidence>
<dbReference type="EMBL" id="JADCKA010000005">
    <property type="protein sequence ID" value="MBE5035424.1"/>
    <property type="molecule type" value="Genomic_DNA"/>
</dbReference>
<name>A0ABR9QX24_9FIRM</name>
<sequence>MLGYVVAYRPEMKVREAELYKAYYCGVCKSIGRRYGQIPRMVLSYDAAFLAVVLDCLDDEGENLSREGCIINPVKKKAIAYSDAIDFAADVMLILAWYKLADDIRDEGNKKAQAISSMMKGRFEKLKSARPELCTRIEENLSGLTSLEEKKCASIDAAAEAFAKIMETIFSEGLKTVSVRCDIKESEIILSRVGYHLGKWIYLMDAYDDIEENIESGAYNPLLYRFEYKDEGATAFRERIKEDVERNLVIYLSEIAKAFDLLDIKKNRGIIENIVYVGLLKKTEEVLGKEEKGEDDND</sequence>
<dbReference type="Proteomes" id="UP001516588">
    <property type="component" value="Unassembled WGS sequence"/>
</dbReference>
<comment type="caution">
    <text evidence="1">The sequence shown here is derived from an EMBL/GenBank/DDBJ whole genome shotgun (WGS) entry which is preliminary data.</text>
</comment>
<proteinExistence type="predicted"/>
<dbReference type="InterPro" id="IPR043740">
    <property type="entry name" value="DUF5685"/>
</dbReference>
<reference evidence="1 2" key="1">
    <citation type="submission" date="2020-10" db="EMBL/GenBank/DDBJ databases">
        <title>ChiBAC.</title>
        <authorList>
            <person name="Zenner C."/>
            <person name="Hitch T.C.A."/>
            <person name="Clavel T."/>
        </authorList>
    </citation>
    <scope>NUCLEOTIDE SEQUENCE [LARGE SCALE GENOMIC DNA]</scope>
    <source>
        <strain evidence="1 2">DSM 108706</strain>
    </source>
</reference>
<accession>A0ABR9QX24</accession>